<dbReference type="GO" id="GO:0005886">
    <property type="term" value="C:plasma membrane"/>
    <property type="evidence" value="ECO:0007669"/>
    <property type="project" value="TreeGrafter"/>
</dbReference>
<dbReference type="InterPro" id="IPR003660">
    <property type="entry name" value="HAMP_dom"/>
</dbReference>
<dbReference type="GO" id="GO:0000155">
    <property type="term" value="F:phosphorelay sensor kinase activity"/>
    <property type="evidence" value="ECO:0007669"/>
    <property type="project" value="InterPro"/>
</dbReference>
<evidence type="ECO:0000256" key="2">
    <source>
        <dbReference type="ARBA" id="ARBA00004370"/>
    </source>
</evidence>
<dbReference type="SMART" id="SM00304">
    <property type="entry name" value="HAMP"/>
    <property type="match status" value="1"/>
</dbReference>
<dbReference type="InterPro" id="IPR003661">
    <property type="entry name" value="HisK_dim/P_dom"/>
</dbReference>
<keyword evidence="6 11" id="KW-0812">Transmembrane</keyword>
<keyword evidence="9" id="KW-0902">Two-component regulatory system</keyword>
<dbReference type="Gene3D" id="1.10.287.130">
    <property type="match status" value="1"/>
</dbReference>
<proteinExistence type="predicted"/>
<evidence type="ECO:0000256" key="1">
    <source>
        <dbReference type="ARBA" id="ARBA00000085"/>
    </source>
</evidence>
<evidence type="ECO:0000256" key="4">
    <source>
        <dbReference type="ARBA" id="ARBA00022553"/>
    </source>
</evidence>
<dbReference type="PRINTS" id="PR00344">
    <property type="entry name" value="BCTRLSENSOR"/>
</dbReference>
<dbReference type="PROSITE" id="PS50109">
    <property type="entry name" value="HIS_KIN"/>
    <property type="match status" value="1"/>
</dbReference>
<dbReference type="Pfam" id="PF00512">
    <property type="entry name" value="HisKA"/>
    <property type="match status" value="1"/>
</dbReference>
<evidence type="ECO:0000313" key="14">
    <source>
        <dbReference type="EMBL" id="MBD8524221.1"/>
    </source>
</evidence>
<organism evidence="14 15">
    <name type="scientific">Pseudomarimonas arenosa</name>
    <dbReference type="NCBI Taxonomy" id="2774145"/>
    <lineage>
        <taxon>Bacteria</taxon>
        <taxon>Pseudomonadati</taxon>
        <taxon>Pseudomonadota</taxon>
        <taxon>Gammaproteobacteria</taxon>
        <taxon>Lysobacterales</taxon>
        <taxon>Lysobacteraceae</taxon>
        <taxon>Pseudomarimonas</taxon>
    </lineage>
</organism>
<evidence type="ECO:0000256" key="7">
    <source>
        <dbReference type="ARBA" id="ARBA00022777"/>
    </source>
</evidence>
<dbReference type="InterPro" id="IPR036097">
    <property type="entry name" value="HisK_dim/P_sf"/>
</dbReference>
<evidence type="ECO:0000256" key="6">
    <source>
        <dbReference type="ARBA" id="ARBA00022692"/>
    </source>
</evidence>
<dbReference type="PROSITE" id="PS50885">
    <property type="entry name" value="HAMP"/>
    <property type="match status" value="1"/>
</dbReference>
<keyword evidence="10 11" id="KW-0472">Membrane</keyword>
<dbReference type="Proteomes" id="UP000613768">
    <property type="component" value="Unassembled WGS sequence"/>
</dbReference>
<feature type="domain" description="Histidine kinase" evidence="12">
    <location>
        <begin position="231"/>
        <end position="433"/>
    </location>
</feature>
<evidence type="ECO:0000256" key="11">
    <source>
        <dbReference type="SAM" id="Phobius"/>
    </source>
</evidence>
<dbReference type="Pfam" id="PF02518">
    <property type="entry name" value="HATPase_c"/>
    <property type="match status" value="1"/>
</dbReference>
<dbReference type="RefSeq" id="WP_192027566.1">
    <property type="nucleotide sequence ID" value="NZ_JACYTR010000001.1"/>
</dbReference>
<dbReference type="Gene3D" id="3.30.565.10">
    <property type="entry name" value="Histidine kinase-like ATPase, C-terminal domain"/>
    <property type="match status" value="1"/>
</dbReference>
<feature type="transmembrane region" description="Helical" evidence="11">
    <location>
        <begin position="146"/>
        <end position="167"/>
    </location>
</feature>
<comment type="caution">
    <text evidence="14">The sequence shown here is derived from an EMBL/GenBank/DDBJ whole genome shotgun (WGS) entry which is preliminary data.</text>
</comment>
<dbReference type="SUPFAM" id="SSF55874">
    <property type="entry name" value="ATPase domain of HSP90 chaperone/DNA topoisomerase II/histidine kinase"/>
    <property type="match status" value="1"/>
</dbReference>
<dbReference type="SUPFAM" id="SSF47384">
    <property type="entry name" value="Homodimeric domain of signal transducing histidine kinase"/>
    <property type="match status" value="1"/>
</dbReference>
<protein>
    <recommendedName>
        <fullName evidence="3">histidine kinase</fullName>
        <ecNumber evidence="3">2.7.13.3</ecNumber>
    </recommendedName>
</protein>
<keyword evidence="15" id="KW-1185">Reference proteome</keyword>
<dbReference type="InterPro" id="IPR003594">
    <property type="entry name" value="HATPase_dom"/>
</dbReference>
<evidence type="ECO:0000256" key="5">
    <source>
        <dbReference type="ARBA" id="ARBA00022679"/>
    </source>
</evidence>
<feature type="transmembrane region" description="Helical" evidence="11">
    <location>
        <begin position="18"/>
        <end position="40"/>
    </location>
</feature>
<evidence type="ECO:0000313" key="15">
    <source>
        <dbReference type="Proteomes" id="UP000613768"/>
    </source>
</evidence>
<dbReference type="InterPro" id="IPR004358">
    <property type="entry name" value="Sig_transdc_His_kin-like_C"/>
</dbReference>
<keyword evidence="7 14" id="KW-0418">Kinase</keyword>
<keyword evidence="4" id="KW-0597">Phosphoprotein</keyword>
<gene>
    <name evidence="14" type="ORF">IFO71_00550</name>
</gene>
<dbReference type="InterPro" id="IPR050428">
    <property type="entry name" value="TCS_sensor_his_kinase"/>
</dbReference>
<dbReference type="EMBL" id="JACYTR010000001">
    <property type="protein sequence ID" value="MBD8524221.1"/>
    <property type="molecule type" value="Genomic_DNA"/>
</dbReference>
<dbReference type="AlphaFoldDB" id="A0AAW3ZDF0"/>
<keyword evidence="5" id="KW-0808">Transferase</keyword>
<reference evidence="14 15" key="1">
    <citation type="submission" date="2020-09" db="EMBL/GenBank/DDBJ databases">
        <title>Pseudoxanthomonas sp. CAU 1598 isolated from sand of Yaerae Beach.</title>
        <authorList>
            <person name="Kim W."/>
        </authorList>
    </citation>
    <scope>NUCLEOTIDE SEQUENCE [LARGE SCALE GENOMIC DNA]</scope>
    <source>
        <strain evidence="14 15">CAU 1598</strain>
    </source>
</reference>
<evidence type="ECO:0000259" key="12">
    <source>
        <dbReference type="PROSITE" id="PS50109"/>
    </source>
</evidence>
<comment type="subcellular location">
    <subcellularLocation>
        <location evidence="2">Membrane</location>
    </subcellularLocation>
</comment>
<dbReference type="EC" id="2.7.13.3" evidence="3"/>
<dbReference type="SMART" id="SM00388">
    <property type="entry name" value="HisKA"/>
    <property type="match status" value="1"/>
</dbReference>
<dbReference type="InterPro" id="IPR036890">
    <property type="entry name" value="HATPase_C_sf"/>
</dbReference>
<evidence type="ECO:0000256" key="10">
    <source>
        <dbReference type="ARBA" id="ARBA00023136"/>
    </source>
</evidence>
<dbReference type="PANTHER" id="PTHR45436">
    <property type="entry name" value="SENSOR HISTIDINE KINASE YKOH"/>
    <property type="match status" value="1"/>
</dbReference>
<dbReference type="SMART" id="SM00387">
    <property type="entry name" value="HATPase_c"/>
    <property type="match status" value="1"/>
</dbReference>
<keyword evidence="8 11" id="KW-1133">Transmembrane helix</keyword>
<feature type="domain" description="HAMP" evidence="13">
    <location>
        <begin position="170"/>
        <end position="223"/>
    </location>
</feature>
<dbReference type="PANTHER" id="PTHR45436:SF16">
    <property type="entry name" value="HISTIDINE KINASE"/>
    <property type="match status" value="1"/>
</dbReference>
<evidence type="ECO:0000259" key="13">
    <source>
        <dbReference type="PROSITE" id="PS50885"/>
    </source>
</evidence>
<dbReference type="Gene3D" id="6.10.340.10">
    <property type="match status" value="1"/>
</dbReference>
<sequence>MAAEAKTRLFRRRLRSRIIASLAAFGVGLTSLFAIATFFLRGNIENQLVDSWLANEAANFVEFKRENPSPEAQYQFSRQILIWVRSPRTIANMPYEWQKLETGVYDFSEENEGERLNYKLAVHRANDIISFLRYDYTQETLSERNLLLSLLGAILVFSVLAVLLGIWSSSRVMQPVADLVTRLKSFAGGGQPEALAPYFADDEVGQLAAAFDDYSAKLTELVKRDREFNADVSHELRTPLAVIRGATELMQAQPDLNDKSALRLARIERAVAQCSDLIDALLTLSRSERGHGAADLRKIVEQLIDTHRLALRNKPVTLQLEDGPHVVIDAPESVVSVALNNLVGNAVKYTSEGAVRVRVLRDRVEIIDNGPGIDPEDARQLFERGFRGKSSLGSKGAGIGLAIVTRLCDLYGWEVSLAPNPEGGAIATLRLLR</sequence>
<dbReference type="InterPro" id="IPR005467">
    <property type="entry name" value="His_kinase_dom"/>
</dbReference>
<name>A0AAW3ZDF0_9GAMM</name>
<evidence type="ECO:0000256" key="3">
    <source>
        <dbReference type="ARBA" id="ARBA00012438"/>
    </source>
</evidence>
<comment type="catalytic activity">
    <reaction evidence="1">
        <text>ATP + protein L-histidine = ADP + protein N-phospho-L-histidine.</text>
        <dbReference type="EC" id="2.7.13.3"/>
    </reaction>
</comment>
<dbReference type="CDD" id="cd00082">
    <property type="entry name" value="HisKA"/>
    <property type="match status" value="1"/>
</dbReference>
<evidence type="ECO:0000256" key="9">
    <source>
        <dbReference type="ARBA" id="ARBA00023012"/>
    </source>
</evidence>
<dbReference type="CDD" id="cd00075">
    <property type="entry name" value="HATPase"/>
    <property type="match status" value="1"/>
</dbReference>
<evidence type="ECO:0000256" key="8">
    <source>
        <dbReference type="ARBA" id="ARBA00022989"/>
    </source>
</evidence>
<accession>A0AAW3ZDF0</accession>